<evidence type="ECO:0000313" key="1">
    <source>
        <dbReference type="EMBL" id="OGE72454.1"/>
    </source>
</evidence>
<reference evidence="1 2" key="1">
    <citation type="journal article" date="2016" name="Nat. Commun.">
        <title>Thousands of microbial genomes shed light on interconnected biogeochemical processes in an aquifer system.</title>
        <authorList>
            <person name="Anantharaman K."/>
            <person name="Brown C.T."/>
            <person name="Hug L.A."/>
            <person name="Sharon I."/>
            <person name="Castelle C.J."/>
            <person name="Probst A.J."/>
            <person name="Thomas B.C."/>
            <person name="Singh A."/>
            <person name="Wilkins M.J."/>
            <person name="Karaoz U."/>
            <person name="Brodie E.L."/>
            <person name="Williams K.H."/>
            <person name="Hubbard S.S."/>
            <person name="Banfield J.F."/>
        </authorList>
    </citation>
    <scope>NUCLEOTIDE SEQUENCE [LARGE SCALE GENOMIC DNA]</scope>
</reference>
<evidence type="ECO:0000313" key="2">
    <source>
        <dbReference type="Proteomes" id="UP000177057"/>
    </source>
</evidence>
<dbReference type="AlphaFoldDB" id="A0A1F5N490"/>
<sequence length="317" mass="35880">MIVELSSAGRGPEDDLVPSRQIQANHPVFPLGGSSNPGQSKPEPRLCSHHGGCLTTFAGKTREYTIKTIKSGAERGFVTKLDEDYFQVIPEHIDLVNTIADLYRRVYPERAKRNPKLTTKRVLKSLSNPRTILELMIFEDLLVGYGVFPRLDFGMTSTRAILAEHVQEGGGTYLLERAISLHKKEGERWGKPLRDGFLMTQRCESIRSLEKLQDRGIIGKIQPINEPFDAKGAGLLFEAHVQMRINSRSIELTGRSRRELTEVGYNENLEIPREGTRRWEIFQQIVSRPPEGAGINLFDGDTLYVRFIIPKSEPQLR</sequence>
<proteinExistence type="predicted"/>
<name>A0A1F5N490_9BACT</name>
<dbReference type="Proteomes" id="UP000177057">
    <property type="component" value="Unassembled WGS sequence"/>
</dbReference>
<organism evidence="1 2">
    <name type="scientific">Candidatus Daviesbacteria bacterium RIFCSPLOWO2_02_FULL_38_15</name>
    <dbReference type="NCBI Taxonomy" id="1797794"/>
    <lineage>
        <taxon>Bacteria</taxon>
        <taxon>Candidatus Daviesiibacteriota</taxon>
    </lineage>
</organism>
<protein>
    <submittedName>
        <fullName evidence="1">Uncharacterized protein</fullName>
    </submittedName>
</protein>
<accession>A0A1F5N490</accession>
<dbReference type="STRING" id="1797794.A3H40_04380"/>
<gene>
    <name evidence="1" type="ORF">A3H40_04380</name>
</gene>
<comment type="caution">
    <text evidence="1">The sequence shown here is derived from an EMBL/GenBank/DDBJ whole genome shotgun (WGS) entry which is preliminary data.</text>
</comment>
<dbReference type="EMBL" id="MFDV01000008">
    <property type="protein sequence ID" value="OGE72454.1"/>
    <property type="molecule type" value="Genomic_DNA"/>
</dbReference>